<comment type="caution">
    <text evidence="1">The sequence shown here is derived from an EMBL/GenBank/DDBJ whole genome shotgun (WGS) entry which is preliminary data.</text>
</comment>
<evidence type="ECO:0000313" key="2">
    <source>
        <dbReference type="Proteomes" id="UP000825483"/>
    </source>
</evidence>
<organism evidence="1 2">
    <name type="scientific">Prevotella lacticifex</name>
    <dbReference type="NCBI Taxonomy" id="2854755"/>
    <lineage>
        <taxon>Bacteria</taxon>
        <taxon>Pseudomonadati</taxon>
        <taxon>Bacteroidota</taxon>
        <taxon>Bacteroidia</taxon>
        <taxon>Bacteroidales</taxon>
        <taxon>Prevotellaceae</taxon>
        <taxon>Prevotella</taxon>
    </lineage>
</organism>
<keyword evidence="2" id="KW-1185">Reference proteome</keyword>
<protein>
    <submittedName>
        <fullName evidence="1">DUF4186 domain-containing protein</fullName>
    </submittedName>
</protein>
<reference evidence="1" key="1">
    <citation type="journal article" date="2022" name="Int. J. Syst. Evol. Microbiol.">
        <title>Prevotella lacticifex sp. nov., isolated from the rumen of cows.</title>
        <authorList>
            <person name="Shinkai T."/>
            <person name="Ikeyama N."/>
            <person name="Kumagai M."/>
            <person name="Ohmori H."/>
            <person name="Sakamoto M."/>
            <person name="Ohkuma M."/>
            <person name="Mitsumori M."/>
        </authorList>
    </citation>
    <scope>NUCLEOTIDE SEQUENCE</scope>
    <source>
        <strain evidence="1">R5076</strain>
    </source>
</reference>
<evidence type="ECO:0000313" key="1">
    <source>
        <dbReference type="EMBL" id="GJG57585.1"/>
    </source>
</evidence>
<dbReference type="AlphaFoldDB" id="A0A9R1CWZ4"/>
<proteinExistence type="predicted"/>
<sequence>MVYRELSLFDEPENEEKAKLMKEVEAIDLKPLFERLAKSKFRSSFYLNAKDKEYIRQHGWTKIEQGVGETIARRLAPADIPNDGRQTPMRHGVFPPFIAQHATGCCCRGCLAKWYGIPKGRQLTVKEQILLTRVVMTWLHRQCDNDF</sequence>
<name>A0A9R1CWZ4_9BACT</name>
<dbReference type="Pfam" id="PF13811">
    <property type="entry name" value="DUF4186"/>
    <property type="match status" value="1"/>
</dbReference>
<dbReference type="InterPro" id="IPR020378">
    <property type="entry name" value="DUF4186"/>
</dbReference>
<gene>
    <name evidence="1" type="ORF">PRLR5076_04360</name>
</gene>
<dbReference type="Proteomes" id="UP000825483">
    <property type="component" value="Unassembled WGS sequence"/>
</dbReference>
<accession>A0A9R1CWZ4</accession>
<dbReference type="EMBL" id="BPUB01000001">
    <property type="protein sequence ID" value="GJG57585.1"/>
    <property type="molecule type" value="Genomic_DNA"/>
</dbReference>